<dbReference type="eggNOG" id="COG4247">
    <property type="taxonomic scope" value="Bacteria"/>
</dbReference>
<reference evidence="3 4" key="1">
    <citation type="journal article" date="2012" name="J. Bacteriol.">
        <title>Genome Sequence of Gallaecimonas xiamenensis Type Strain 3-C-1.</title>
        <authorList>
            <person name="Lai Q."/>
            <person name="Wang L."/>
            <person name="Wang W."/>
            <person name="Shao Z."/>
        </authorList>
    </citation>
    <scope>NUCLEOTIDE SEQUENCE [LARGE SCALE GENOMIC DNA]</scope>
    <source>
        <strain evidence="3 4">3-C-1</strain>
    </source>
</reference>
<feature type="domain" description="BPP" evidence="2">
    <location>
        <begin position="1"/>
        <end position="253"/>
    </location>
</feature>
<dbReference type="InterPro" id="IPR011042">
    <property type="entry name" value="6-blade_b-propeller_TolB-like"/>
</dbReference>
<accession>K2K3K7</accession>
<dbReference type="GO" id="GO:0016158">
    <property type="term" value="F:inositol hexakisphosphate 3-phosphatase activity"/>
    <property type="evidence" value="ECO:0007669"/>
    <property type="project" value="InterPro"/>
</dbReference>
<dbReference type="InterPro" id="IPR003431">
    <property type="entry name" value="B-propeller_Phytase"/>
</dbReference>
<evidence type="ECO:0000313" key="4">
    <source>
        <dbReference type="Proteomes" id="UP000006755"/>
    </source>
</evidence>
<protein>
    <submittedName>
        <fullName evidence="3">3-phytase</fullName>
    </submittedName>
</protein>
<dbReference type="Proteomes" id="UP000006755">
    <property type="component" value="Unassembled WGS sequence"/>
</dbReference>
<dbReference type="Pfam" id="PF02333">
    <property type="entry name" value="Phytase"/>
    <property type="match status" value="2"/>
</dbReference>
<dbReference type="EMBL" id="AMRI01000002">
    <property type="protein sequence ID" value="EKE77544.1"/>
    <property type="molecule type" value="Genomic_DNA"/>
</dbReference>
<dbReference type="SUPFAM" id="SSF50956">
    <property type="entry name" value="Thermostable phytase (3-phytase)"/>
    <property type="match status" value="2"/>
</dbReference>
<dbReference type="PROSITE" id="PS51662">
    <property type="entry name" value="BP_PHYTASE"/>
    <property type="match status" value="2"/>
</dbReference>
<feature type="domain" description="BPP" evidence="2">
    <location>
        <begin position="256"/>
        <end position="577"/>
    </location>
</feature>
<dbReference type="AlphaFoldDB" id="K2K3K7"/>
<keyword evidence="1" id="KW-0732">Signal</keyword>
<comment type="caution">
    <text evidence="3">The sequence shown here is derived from an EMBL/GenBank/DDBJ whole genome shotgun (WGS) entry which is preliminary data.</text>
</comment>
<dbReference type="Gene3D" id="2.120.10.30">
    <property type="entry name" value="TolB, C-terminal domain"/>
    <property type="match status" value="2"/>
</dbReference>
<evidence type="ECO:0000259" key="2">
    <source>
        <dbReference type="PROSITE" id="PS51662"/>
    </source>
</evidence>
<name>K2K3K7_9GAMM</name>
<sequence length="579" mass="62127">MKALFSLALLAQSALATQFPYQGDTLALSQYGLTLGGQTLAGGTFEPLALSQDGSLLMAVTKADQVLHIWQGQQQVFSAPVKDRVVEAVCSYQSPRDGSLHLFILDDRGSGEEWLVRDGAWRQAPLKLRTLAIPYKSTACATDSGSQSLYIAEDDQAIWRYSAELEAEPKRQLVDVAAPFGPLQGETQALAVRADGLLVRAAETGLDFYPAAASKSPSTGRRQLPLNLGETGTLVLDAKGAHLGGKAITLPAMTVTRPAIEAIAEVKASAQTATADRIGDAMDDPAIWLNRQTPAQSRILGTDKRGALEVYNLAGERLQRLAVGRINNVDVRYGFELGGQTLDIAAASHRDHNSIQLFAIAPESGEVEAIGEIPTPLSEIYGLCMYQPQGQMQVIVNDQSGRVLQYGLKAKGAKVTGELLRDFAVPSQPEGCVADDQRGRLFLGEEDVGIWVFDADPQQAPKGQLIAKVGDKLHADVEGLALWQGKEPLLVASSQGNDSYVLYSALPPYDYQGRFRIGLNGERAIDGASETDGLEVTAQPLPGYPQGLLVVQDGRKQVPQAGQNFKLVSFAEVLALLQQ</sequence>
<feature type="chain" id="PRO_5003859514" evidence="1">
    <location>
        <begin position="17"/>
        <end position="579"/>
    </location>
</feature>
<dbReference type="PATRIC" id="fig|745411.4.peg.389"/>
<dbReference type="RefSeq" id="WP_008482552.1">
    <property type="nucleotide sequence ID" value="NZ_AMRI01000002.1"/>
</dbReference>
<keyword evidence="4" id="KW-1185">Reference proteome</keyword>
<proteinExistence type="predicted"/>
<evidence type="ECO:0000256" key="1">
    <source>
        <dbReference type="SAM" id="SignalP"/>
    </source>
</evidence>
<organism evidence="3 4">
    <name type="scientific">Gallaecimonas xiamenensis 3-C-1</name>
    <dbReference type="NCBI Taxonomy" id="745411"/>
    <lineage>
        <taxon>Bacteria</taxon>
        <taxon>Pseudomonadati</taxon>
        <taxon>Pseudomonadota</taxon>
        <taxon>Gammaproteobacteria</taxon>
        <taxon>Enterobacterales</taxon>
        <taxon>Gallaecimonadaceae</taxon>
        <taxon>Gallaecimonas</taxon>
    </lineage>
</organism>
<dbReference type="OrthoDB" id="8696437at2"/>
<evidence type="ECO:0000313" key="3">
    <source>
        <dbReference type="EMBL" id="EKE77544.1"/>
    </source>
</evidence>
<feature type="signal peptide" evidence="1">
    <location>
        <begin position="1"/>
        <end position="16"/>
    </location>
</feature>
<gene>
    <name evidence="3" type="ORF">B3C1_01995</name>
</gene>
<dbReference type="STRING" id="745411.B3C1_01995"/>